<protein>
    <recommendedName>
        <fullName evidence="3">Reverse transcriptase domain-containing protein</fullName>
    </recommendedName>
</protein>
<name>A0A699UKU4_TANCI</name>
<evidence type="ECO:0008006" key="3">
    <source>
        <dbReference type="Google" id="ProtNLM"/>
    </source>
</evidence>
<evidence type="ECO:0000313" key="2">
    <source>
        <dbReference type="EMBL" id="GFD23137.1"/>
    </source>
</evidence>
<feature type="compositionally biased region" description="Basic and acidic residues" evidence="1">
    <location>
        <begin position="1"/>
        <end position="25"/>
    </location>
</feature>
<feature type="non-terminal residue" evidence="2">
    <location>
        <position position="1"/>
    </location>
</feature>
<organism evidence="2">
    <name type="scientific">Tanacetum cinerariifolium</name>
    <name type="common">Dalmatian daisy</name>
    <name type="synonym">Chrysanthemum cinerariifolium</name>
    <dbReference type="NCBI Taxonomy" id="118510"/>
    <lineage>
        <taxon>Eukaryota</taxon>
        <taxon>Viridiplantae</taxon>
        <taxon>Streptophyta</taxon>
        <taxon>Embryophyta</taxon>
        <taxon>Tracheophyta</taxon>
        <taxon>Spermatophyta</taxon>
        <taxon>Magnoliopsida</taxon>
        <taxon>eudicotyledons</taxon>
        <taxon>Gunneridae</taxon>
        <taxon>Pentapetalae</taxon>
        <taxon>asterids</taxon>
        <taxon>campanulids</taxon>
        <taxon>Asterales</taxon>
        <taxon>Asteraceae</taxon>
        <taxon>Asteroideae</taxon>
        <taxon>Anthemideae</taxon>
        <taxon>Anthemidinae</taxon>
        <taxon>Tanacetum</taxon>
    </lineage>
</organism>
<dbReference type="EMBL" id="BKCJ011342644">
    <property type="protein sequence ID" value="GFD23137.1"/>
    <property type="molecule type" value="Genomic_DNA"/>
</dbReference>
<comment type="caution">
    <text evidence="2">The sequence shown here is derived from an EMBL/GenBank/DDBJ whole genome shotgun (WGS) entry which is preliminary data.</text>
</comment>
<feature type="region of interest" description="Disordered" evidence="1">
    <location>
        <begin position="1"/>
        <end position="90"/>
    </location>
</feature>
<dbReference type="AlphaFoldDB" id="A0A699UKU4"/>
<sequence>VKENQEKDKIGSKLDKNGKRGEAGKSSKQLQWIKEEKPKKMQKKWSKTYTRSKSYSNFKRKKKRKGPEMQFHQSSTTRAKSADPPKVVVPGTCHEIKDITIGG</sequence>
<feature type="compositionally biased region" description="Polar residues" evidence="1">
    <location>
        <begin position="48"/>
        <end position="57"/>
    </location>
</feature>
<gene>
    <name evidence="2" type="ORF">Tci_895106</name>
</gene>
<accession>A0A699UKU4</accession>
<reference evidence="2" key="1">
    <citation type="journal article" date="2019" name="Sci. Rep.">
        <title>Draft genome of Tanacetum cinerariifolium, the natural source of mosquito coil.</title>
        <authorList>
            <person name="Yamashiro T."/>
            <person name="Shiraishi A."/>
            <person name="Satake H."/>
            <person name="Nakayama K."/>
        </authorList>
    </citation>
    <scope>NUCLEOTIDE SEQUENCE</scope>
</reference>
<proteinExistence type="predicted"/>
<evidence type="ECO:0000256" key="1">
    <source>
        <dbReference type="SAM" id="MobiDB-lite"/>
    </source>
</evidence>